<comment type="subcellular location">
    <subcellularLocation>
        <location evidence="1">Cell membrane</location>
        <topology evidence="1">Multi-pass membrane protein</topology>
    </subcellularLocation>
</comment>
<accession>A0ABP9Q110</accession>
<feature type="transmembrane region" description="Helical" evidence="8">
    <location>
        <begin position="63"/>
        <end position="88"/>
    </location>
</feature>
<evidence type="ECO:0000256" key="2">
    <source>
        <dbReference type="ARBA" id="ARBA00006228"/>
    </source>
</evidence>
<keyword evidence="4 8" id="KW-0812">Transmembrane</keyword>
<comment type="similarity">
    <text evidence="2">Belongs to the CPA3 antiporters (TC 2.A.63) subunit E family.</text>
</comment>
<evidence type="ECO:0000256" key="7">
    <source>
        <dbReference type="SAM" id="MobiDB-lite"/>
    </source>
</evidence>
<gene>
    <name evidence="9" type="ORF">GCM10023340_37690</name>
</gene>
<protein>
    <submittedName>
        <fullName evidence="9">Na+/H+ antiporter subunit E</fullName>
    </submittedName>
</protein>
<feature type="transmembrane region" description="Helical" evidence="8">
    <location>
        <begin position="21"/>
        <end position="51"/>
    </location>
</feature>
<sequence>MRRVARAGRRIQWLMAGWLTLVWWALWGTWSAMSLVGGLVVATLALTLFPLPALKLDVSVRPLAVVALVLRFLLDVVVASVQVAVTVLRPPRDLRNAIVRVQLRSDSELTLVIVAELVSLVPGSIVVEANRASHTLYLHVLDVRGPDALDAQRRRVLAQEARVLKALPPRRSPEPDPETDTDTEPDPETEVAR</sequence>
<evidence type="ECO:0000256" key="4">
    <source>
        <dbReference type="ARBA" id="ARBA00022692"/>
    </source>
</evidence>
<feature type="compositionally biased region" description="Acidic residues" evidence="7">
    <location>
        <begin position="175"/>
        <end position="193"/>
    </location>
</feature>
<comment type="caution">
    <text evidence="9">The sequence shown here is derived from an EMBL/GenBank/DDBJ whole genome shotgun (WGS) entry which is preliminary data.</text>
</comment>
<keyword evidence="6 8" id="KW-0472">Membrane</keyword>
<dbReference type="PANTHER" id="PTHR34584">
    <property type="entry name" value="NA(+)/H(+) ANTIPORTER SUBUNIT E1"/>
    <property type="match status" value="1"/>
</dbReference>
<evidence type="ECO:0000313" key="10">
    <source>
        <dbReference type="Proteomes" id="UP001500221"/>
    </source>
</evidence>
<keyword evidence="10" id="KW-1185">Reference proteome</keyword>
<dbReference type="InterPro" id="IPR002758">
    <property type="entry name" value="Cation_antiport_E"/>
</dbReference>
<evidence type="ECO:0000256" key="1">
    <source>
        <dbReference type="ARBA" id="ARBA00004651"/>
    </source>
</evidence>
<keyword evidence="5 8" id="KW-1133">Transmembrane helix</keyword>
<proteinExistence type="inferred from homology"/>
<organism evidence="9 10">
    <name type="scientific">Nocardioides marinquilinus</name>
    <dbReference type="NCBI Taxonomy" id="1210400"/>
    <lineage>
        <taxon>Bacteria</taxon>
        <taxon>Bacillati</taxon>
        <taxon>Actinomycetota</taxon>
        <taxon>Actinomycetes</taxon>
        <taxon>Propionibacteriales</taxon>
        <taxon>Nocardioidaceae</taxon>
        <taxon>Nocardioides</taxon>
    </lineage>
</organism>
<evidence type="ECO:0000313" key="9">
    <source>
        <dbReference type="EMBL" id="GAA5154320.1"/>
    </source>
</evidence>
<keyword evidence="3" id="KW-1003">Cell membrane</keyword>
<dbReference type="NCBIfam" id="NF006521">
    <property type="entry name" value="PRK08965.1-5"/>
    <property type="match status" value="1"/>
</dbReference>
<reference evidence="10" key="1">
    <citation type="journal article" date="2019" name="Int. J. Syst. Evol. Microbiol.">
        <title>The Global Catalogue of Microorganisms (GCM) 10K type strain sequencing project: providing services to taxonomists for standard genome sequencing and annotation.</title>
        <authorList>
            <consortium name="The Broad Institute Genomics Platform"/>
            <consortium name="The Broad Institute Genome Sequencing Center for Infectious Disease"/>
            <person name="Wu L."/>
            <person name="Ma J."/>
        </authorList>
    </citation>
    <scope>NUCLEOTIDE SEQUENCE [LARGE SCALE GENOMIC DNA]</scope>
    <source>
        <strain evidence="10">JCM 18459</strain>
    </source>
</reference>
<feature type="region of interest" description="Disordered" evidence="7">
    <location>
        <begin position="164"/>
        <end position="193"/>
    </location>
</feature>
<evidence type="ECO:0000256" key="8">
    <source>
        <dbReference type="SAM" id="Phobius"/>
    </source>
</evidence>
<dbReference type="Proteomes" id="UP001500221">
    <property type="component" value="Unassembled WGS sequence"/>
</dbReference>
<dbReference type="EMBL" id="BAABKG010000005">
    <property type="protein sequence ID" value="GAA5154320.1"/>
    <property type="molecule type" value="Genomic_DNA"/>
</dbReference>
<dbReference type="PANTHER" id="PTHR34584:SF1">
    <property type="entry name" value="NA(+)_H(+) ANTIPORTER SUBUNIT E1"/>
    <property type="match status" value="1"/>
</dbReference>
<evidence type="ECO:0000256" key="5">
    <source>
        <dbReference type="ARBA" id="ARBA00022989"/>
    </source>
</evidence>
<evidence type="ECO:0000256" key="3">
    <source>
        <dbReference type="ARBA" id="ARBA00022475"/>
    </source>
</evidence>
<evidence type="ECO:0000256" key="6">
    <source>
        <dbReference type="ARBA" id="ARBA00023136"/>
    </source>
</evidence>
<name>A0ABP9Q110_9ACTN</name>
<dbReference type="Pfam" id="PF01899">
    <property type="entry name" value="MNHE"/>
    <property type="match status" value="1"/>
</dbReference>